<evidence type="ECO:0000259" key="7">
    <source>
        <dbReference type="Pfam" id="PF03151"/>
    </source>
</evidence>
<feature type="transmembrane region" description="Helical" evidence="6">
    <location>
        <begin position="448"/>
        <end position="470"/>
    </location>
</feature>
<dbReference type="SUPFAM" id="SSF103481">
    <property type="entry name" value="Multidrug resistance efflux transporter EmrE"/>
    <property type="match status" value="1"/>
</dbReference>
<feature type="compositionally biased region" description="Low complexity" evidence="5">
    <location>
        <begin position="1"/>
        <end position="48"/>
    </location>
</feature>
<accession>G7E9D8</accession>
<organism evidence="8 9">
    <name type="scientific">Mixia osmundae (strain CBS 9802 / IAM 14324 / JCM 22182 / KY 12970)</name>
    <dbReference type="NCBI Taxonomy" id="764103"/>
    <lineage>
        <taxon>Eukaryota</taxon>
        <taxon>Fungi</taxon>
        <taxon>Dikarya</taxon>
        <taxon>Basidiomycota</taxon>
        <taxon>Pucciniomycotina</taxon>
        <taxon>Mixiomycetes</taxon>
        <taxon>Mixiales</taxon>
        <taxon>Mixiaceae</taxon>
        <taxon>Mixia</taxon>
    </lineage>
</organism>
<evidence type="ECO:0000256" key="3">
    <source>
        <dbReference type="ARBA" id="ARBA00022989"/>
    </source>
</evidence>
<evidence type="ECO:0000256" key="5">
    <source>
        <dbReference type="SAM" id="MobiDB-lite"/>
    </source>
</evidence>
<keyword evidence="2 6" id="KW-0812">Transmembrane</keyword>
<evidence type="ECO:0000256" key="6">
    <source>
        <dbReference type="SAM" id="Phobius"/>
    </source>
</evidence>
<dbReference type="InterPro" id="IPR037185">
    <property type="entry name" value="EmrE-like"/>
</dbReference>
<comment type="subcellular location">
    <subcellularLocation>
        <location evidence="1">Membrane</location>
        <topology evidence="1">Multi-pass membrane protein</topology>
    </subcellularLocation>
</comment>
<feature type="region of interest" description="Disordered" evidence="5">
    <location>
        <begin position="550"/>
        <end position="648"/>
    </location>
</feature>
<evidence type="ECO:0000313" key="8">
    <source>
        <dbReference type="EMBL" id="GAA99257.1"/>
    </source>
</evidence>
<feature type="transmembrane region" description="Helical" evidence="6">
    <location>
        <begin position="409"/>
        <end position="428"/>
    </location>
</feature>
<evidence type="ECO:0000256" key="4">
    <source>
        <dbReference type="ARBA" id="ARBA00023136"/>
    </source>
</evidence>
<dbReference type="STRING" id="764103.G7E9D8"/>
<feature type="transmembrane region" description="Helical" evidence="6">
    <location>
        <begin position="285"/>
        <end position="304"/>
    </location>
</feature>
<name>G7E9D8_MIXOS</name>
<dbReference type="PANTHER" id="PTHR11132">
    <property type="entry name" value="SOLUTE CARRIER FAMILY 35"/>
    <property type="match status" value="1"/>
</dbReference>
<dbReference type="OrthoDB" id="1588579at2759"/>
<sequence length="682" mass="73226">MASGYGPSAVSASAGSMSNANAGQQTAASDYSVSHSSDSFAGSTSSRPSAPPSYSPALQYGHSEDANQQYFARRPSHQVQQQGQHMNGYGHLGHAAHHQSAHGGSQHQHIADYSSHSIASNDTSTLLRDQSVLGTSIERSWDQLRTKLGQHLPMLAPKTLLPYSPAMGGPGRPLHRASLTRSSIAPVAQTLTPSYSTMRFVALCSLWYASSAASSNTGKSIMKAFRYPVTLTLIQFGYVAGYCLIFLAVRETARGVGHHGAGSSSRVASRTWGVKKPSRQALHGTLVMSGFQIAGHVFSSMAIARVPVSTVHTIKALSPLFTVASYAVLFRVRYSPATYAALLPLTLGVMLACSFDVRANAPGLICALGSTLVFVSQNIFSKKLLPKDSSSSPHTTTATSGKSLDKLNLLLYSSGFAFVFMIPIWLYSDFGALLATENVLPGHISRTSLFSLFWTNGTVHFAQNLLAFSILAKTSPVTYSIASLVKRIAVICLAIIWSGQHVYPIQALGMTMTFVGLWMYNRAKGDVNKGERKRGQVEKRMELLLPTNANDLSDKMTPDMTRANTPVDKLSPQDLPPYQPPSFHSMNGNGYAHANQNPPPASSSTATARPMLDLRRGTLDISSGGPVPTSPRQRLHEGTGLTSTNSQAREGCQTKVAHGLPAALDLLERNEARRVRCSDTCE</sequence>
<dbReference type="InterPro" id="IPR050186">
    <property type="entry name" value="TPT_transporter"/>
</dbReference>
<keyword evidence="4 6" id="KW-0472">Membrane</keyword>
<feature type="domain" description="Sugar phosphate transporter" evidence="7">
    <location>
        <begin position="199"/>
        <end position="521"/>
    </location>
</feature>
<dbReference type="Pfam" id="PF03151">
    <property type="entry name" value="TPT"/>
    <property type="match status" value="1"/>
</dbReference>
<keyword evidence="3 6" id="KW-1133">Transmembrane helix</keyword>
<feature type="transmembrane region" description="Helical" evidence="6">
    <location>
        <begin position="225"/>
        <end position="249"/>
    </location>
</feature>
<proteinExistence type="predicted"/>
<dbReference type="EMBL" id="BABT02000220">
    <property type="protein sequence ID" value="GAA99257.1"/>
    <property type="molecule type" value="Genomic_DNA"/>
</dbReference>
<dbReference type="HOGENOM" id="CLU_420384_0_0_1"/>
<dbReference type="InParanoid" id="G7E9D8"/>
<dbReference type="Proteomes" id="UP000009131">
    <property type="component" value="Unassembled WGS sequence"/>
</dbReference>
<feature type="transmembrane region" description="Helical" evidence="6">
    <location>
        <begin position="310"/>
        <end position="330"/>
    </location>
</feature>
<reference evidence="8 9" key="1">
    <citation type="journal article" date="2011" name="J. Gen. Appl. Microbiol.">
        <title>Draft genome sequencing of the enigmatic basidiomycete Mixia osmundae.</title>
        <authorList>
            <person name="Nishida H."/>
            <person name="Nagatsuka Y."/>
            <person name="Sugiyama J."/>
        </authorList>
    </citation>
    <scope>NUCLEOTIDE SEQUENCE [LARGE SCALE GENOMIC DNA]</scope>
    <source>
        <strain evidence="9">CBS 9802 / IAM 14324 / JCM 22182 / KY 12970</strain>
    </source>
</reference>
<comment type="caution">
    <text evidence="8">The sequence shown here is derived from an EMBL/GenBank/DDBJ whole genome shotgun (WGS) entry which is preliminary data.</text>
</comment>
<reference evidence="8 9" key="2">
    <citation type="journal article" date="2012" name="Open Biol.">
        <title>Characteristics of nucleosomes and linker DNA regions on the genome of the basidiomycete Mixia osmundae revealed by mono- and dinucleosome mapping.</title>
        <authorList>
            <person name="Nishida H."/>
            <person name="Kondo S."/>
            <person name="Matsumoto T."/>
            <person name="Suzuki Y."/>
            <person name="Yoshikawa H."/>
            <person name="Taylor T.D."/>
            <person name="Sugiyama J."/>
        </authorList>
    </citation>
    <scope>NUCLEOTIDE SEQUENCE [LARGE SCALE GENOMIC DNA]</scope>
    <source>
        <strain evidence="9">CBS 9802 / IAM 14324 / JCM 22182 / KY 12970</strain>
    </source>
</reference>
<evidence type="ECO:0000313" key="9">
    <source>
        <dbReference type="Proteomes" id="UP000009131"/>
    </source>
</evidence>
<gene>
    <name evidence="8" type="primary">Mo05951</name>
    <name evidence="8" type="ORF">E5Q_05951</name>
</gene>
<dbReference type="GO" id="GO:0016020">
    <property type="term" value="C:membrane"/>
    <property type="evidence" value="ECO:0007669"/>
    <property type="project" value="UniProtKB-SubCell"/>
</dbReference>
<evidence type="ECO:0000256" key="2">
    <source>
        <dbReference type="ARBA" id="ARBA00022692"/>
    </source>
</evidence>
<dbReference type="eggNOG" id="KOG1441">
    <property type="taxonomic scope" value="Eukaryota"/>
</dbReference>
<feature type="region of interest" description="Disordered" evidence="5">
    <location>
        <begin position="1"/>
        <end position="60"/>
    </location>
</feature>
<keyword evidence="9" id="KW-1185">Reference proteome</keyword>
<dbReference type="AlphaFoldDB" id="G7E9D8"/>
<evidence type="ECO:0000256" key="1">
    <source>
        <dbReference type="ARBA" id="ARBA00004141"/>
    </source>
</evidence>
<feature type="region of interest" description="Disordered" evidence="5">
    <location>
        <begin position="74"/>
        <end position="109"/>
    </location>
</feature>
<protein>
    <recommendedName>
        <fullName evidence="7">Sugar phosphate transporter domain-containing protein</fullName>
    </recommendedName>
</protein>
<dbReference type="InterPro" id="IPR004853">
    <property type="entry name" value="Sugar_P_trans_dom"/>
</dbReference>